<proteinExistence type="predicted"/>
<gene>
    <name evidence="2" type="ORF">PENTCL1PPCAC_9435</name>
</gene>
<protein>
    <submittedName>
        <fullName evidence="2">Uncharacterized protein</fullName>
    </submittedName>
</protein>
<reference evidence="2" key="1">
    <citation type="submission" date="2023-10" db="EMBL/GenBank/DDBJ databases">
        <title>Genome assembly of Pristionchus species.</title>
        <authorList>
            <person name="Yoshida K."/>
            <person name="Sommer R.J."/>
        </authorList>
    </citation>
    <scope>NUCLEOTIDE SEQUENCE</scope>
    <source>
        <strain evidence="2">RS0144</strain>
    </source>
</reference>
<keyword evidence="1" id="KW-1133">Transmembrane helix</keyword>
<comment type="caution">
    <text evidence="2">The sequence shown here is derived from an EMBL/GenBank/DDBJ whole genome shotgun (WGS) entry which is preliminary data.</text>
</comment>
<keyword evidence="1" id="KW-0472">Membrane</keyword>
<organism evidence="2 3">
    <name type="scientific">Pristionchus entomophagus</name>
    <dbReference type="NCBI Taxonomy" id="358040"/>
    <lineage>
        <taxon>Eukaryota</taxon>
        <taxon>Metazoa</taxon>
        <taxon>Ecdysozoa</taxon>
        <taxon>Nematoda</taxon>
        <taxon>Chromadorea</taxon>
        <taxon>Rhabditida</taxon>
        <taxon>Rhabditina</taxon>
        <taxon>Diplogasteromorpha</taxon>
        <taxon>Diplogasteroidea</taxon>
        <taxon>Neodiplogasteridae</taxon>
        <taxon>Pristionchus</taxon>
    </lineage>
</organism>
<sequence length="303" mass="33822">MIALLVGHPWIQYILVNTIGFSVFLYIWTYIIPKPRPMDYTTIPGHKLSVNSEDDLPEWSIQPCVLVSTVAKDAKLEQVKDGHLPKIAESGSFARFLDRNEIIYGPLHSFWWSIRYVVVVSSADGIKQLQKYADAMLAMNPLAIGSVLQGDPQFWSRVPACSIVTASKAHAQPSVWLDPALQLTIAERGPFLADCADCKQETEPERLRRVVPQLAANINSEGVRRAMTYPLVVSFNKEIEIEAISGSHPVPAFIPIVIHNAALLRGVHSDELVNEYCKLLRWLPGFDDVEMLKIIQGATTPLK</sequence>
<feature type="transmembrane region" description="Helical" evidence="1">
    <location>
        <begin position="12"/>
        <end position="32"/>
    </location>
</feature>
<evidence type="ECO:0000256" key="1">
    <source>
        <dbReference type="SAM" id="Phobius"/>
    </source>
</evidence>
<dbReference type="Proteomes" id="UP001432027">
    <property type="component" value="Unassembled WGS sequence"/>
</dbReference>
<keyword evidence="1" id="KW-0812">Transmembrane</keyword>
<evidence type="ECO:0000313" key="2">
    <source>
        <dbReference type="EMBL" id="GMS87260.1"/>
    </source>
</evidence>
<dbReference type="AlphaFoldDB" id="A0AAV5SVW3"/>
<name>A0AAV5SVW3_9BILA</name>
<accession>A0AAV5SVW3</accession>
<dbReference type="EMBL" id="BTSX01000003">
    <property type="protein sequence ID" value="GMS87260.1"/>
    <property type="molecule type" value="Genomic_DNA"/>
</dbReference>
<evidence type="ECO:0000313" key="3">
    <source>
        <dbReference type="Proteomes" id="UP001432027"/>
    </source>
</evidence>
<keyword evidence="3" id="KW-1185">Reference proteome</keyword>